<evidence type="ECO:0000313" key="2">
    <source>
        <dbReference type="Proteomes" id="UP001474120"/>
    </source>
</evidence>
<dbReference type="RefSeq" id="WP_342159392.1">
    <property type="nucleotide sequence ID" value="NZ_JBCDNA010000001.1"/>
</dbReference>
<proteinExistence type="predicted"/>
<keyword evidence="2" id="KW-1185">Reference proteome</keyword>
<gene>
    <name evidence="1" type="ORF">AABB81_06525</name>
</gene>
<dbReference type="Gene3D" id="3.40.630.30">
    <property type="match status" value="1"/>
</dbReference>
<name>A0ABU9L3E9_9FLAO</name>
<evidence type="ECO:0000313" key="1">
    <source>
        <dbReference type="EMBL" id="MEL4455545.1"/>
    </source>
</evidence>
<comment type="caution">
    <text evidence="1">The sequence shown here is derived from an EMBL/GenBank/DDBJ whole genome shotgun (WGS) entry which is preliminary data.</text>
</comment>
<evidence type="ECO:0008006" key="3">
    <source>
        <dbReference type="Google" id="ProtNLM"/>
    </source>
</evidence>
<dbReference type="SUPFAM" id="SSF55729">
    <property type="entry name" value="Acyl-CoA N-acyltransferases (Nat)"/>
    <property type="match status" value="1"/>
</dbReference>
<dbReference type="InterPro" id="IPR016181">
    <property type="entry name" value="Acyl_CoA_acyltransferase"/>
</dbReference>
<dbReference type="EMBL" id="JBCDNA010000001">
    <property type="protein sequence ID" value="MEL4455545.1"/>
    <property type="molecule type" value="Genomic_DNA"/>
</dbReference>
<reference evidence="1 2" key="1">
    <citation type="submission" date="2024-04" db="EMBL/GenBank/DDBJ databases">
        <title>whole genome sequencing of Lutimonas vermicola strain IMCC1616.</title>
        <authorList>
            <person name="Bae S.S."/>
        </authorList>
    </citation>
    <scope>NUCLEOTIDE SEQUENCE [LARGE SCALE GENOMIC DNA]</scope>
    <source>
        <strain evidence="1 2">IMCC1616</strain>
    </source>
</reference>
<sequence>MIKYIPYRQIDKNRYDICIQESINSRVYALSWYLDCVSEGWDLLVEGDYESVMPLPRKVKYGISYIFTPSWVQQLGVFSKQKLSENKVLEFIGAIPNKFLWIDYQLNADNQISLKSSSSKLNYVLSLQGEHTDIQQGYNKNRKRISSKTPEGLYLDKKGDADVFIENYKKLNKPYSISDLAVIQLRCLCHANNKHVHVWNVFNEGIFRGGLVWLSDARRITYLVPVSDEKARQLHIPTFIINELIRDFQAQDIILDFEGSMISGVEKFYQSFGAQPESYVYLKKRII</sequence>
<dbReference type="Proteomes" id="UP001474120">
    <property type="component" value="Unassembled WGS sequence"/>
</dbReference>
<organism evidence="1 2">
    <name type="scientific">Lutimonas vermicola</name>
    <dbReference type="NCBI Taxonomy" id="414288"/>
    <lineage>
        <taxon>Bacteria</taxon>
        <taxon>Pseudomonadati</taxon>
        <taxon>Bacteroidota</taxon>
        <taxon>Flavobacteriia</taxon>
        <taxon>Flavobacteriales</taxon>
        <taxon>Flavobacteriaceae</taxon>
        <taxon>Lutimonas</taxon>
    </lineage>
</organism>
<accession>A0ABU9L3E9</accession>
<protein>
    <recommendedName>
        <fullName evidence="3">GNAT family N-acetyltransferase</fullName>
    </recommendedName>
</protein>